<name>F8GZP9_STUS2</name>
<dbReference type="Proteomes" id="UP000008932">
    <property type="component" value="Chromosome"/>
</dbReference>
<reference evidence="2" key="3">
    <citation type="submission" date="2011-06" db="EMBL/GenBank/DDBJ databases">
        <title>Complete genome sequence of Pseudomonas stutzeri strain CGMCC 1.1803.</title>
        <authorList>
            <person name="Yan Y."/>
            <person name="Chen M."/>
            <person name="Lu W."/>
            <person name="Zhang W."/>
            <person name="Ping S."/>
            <person name="Lin M."/>
        </authorList>
    </citation>
    <scope>NUCLEOTIDE SEQUENCE [LARGE SCALE GENOMIC DNA]</scope>
    <source>
        <strain evidence="2">ATCC 17588 / DSM 5190 / CCUG 11256 / JCM 5965 / LMG 11199 / NCIMB 11358 / Stanier 221</strain>
    </source>
</reference>
<proteinExistence type="predicted"/>
<organism evidence="1 2">
    <name type="scientific">Stutzerimonas stutzeri (strain ATCC 17588 / DSM 5190 / CCUG 11256 / JCM 5965 / LMG 11199 / NBRC 14165 / NCIMB 11358 / Stanier 221)</name>
    <name type="common">Pseudomonas stutzeri</name>
    <dbReference type="NCBI Taxonomy" id="96563"/>
    <lineage>
        <taxon>Bacteria</taxon>
        <taxon>Pseudomonadati</taxon>
        <taxon>Pseudomonadota</taxon>
        <taxon>Gammaproteobacteria</taxon>
        <taxon>Pseudomonadales</taxon>
        <taxon>Pseudomonadaceae</taxon>
        <taxon>Stutzerimonas</taxon>
    </lineage>
</organism>
<gene>
    <name evidence="1" type="ordered locus">PSTAB_3412</name>
</gene>
<dbReference type="KEGG" id="psz:PSTAB_3412"/>
<reference key="2">
    <citation type="submission" date="2011-06" db="EMBL/GenBank/DDBJ databases">
        <title>Complete Genome Sequence of Pseudomonas stutzeri Strain CGMCC 1.1803.</title>
        <authorList>
            <person name="Yan Y."/>
            <person name="Chen M."/>
            <person name="Lu W."/>
            <person name="Zhang W."/>
            <person name="Ping S."/>
            <person name="Lin M."/>
        </authorList>
    </citation>
    <scope>NUCLEOTIDE SEQUENCE</scope>
    <source>
        <strain>ATCC 17588</strain>
    </source>
</reference>
<evidence type="ECO:0000313" key="2">
    <source>
        <dbReference type="Proteomes" id="UP000008932"/>
    </source>
</evidence>
<protein>
    <submittedName>
        <fullName evidence="1">Uncharacterized protein</fullName>
    </submittedName>
</protein>
<dbReference type="EMBL" id="CP002881">
    <property type="protein sequence ID" value="AEJ06693.1"/>
    <property type="molecule type" value="Genomic_DNA"/>
</dbReference>
<dbReference type="HOGENOM" id="CLU_3238540_0_0_6"/>
<reference evidence="1 2" key="1">
    <citation type="journal article" date="2011" name="J. Bacteriol.">
        <title>Complete Genome Sequence of the Type Strain Pseudomonas stutzeri CGMCC 1.1803.</title>
        <authorList>
            <person name="Chen M."/>
            <person name="Yan Y."/>
            <person name="Zhang W."/>
            <person name="Lu W."/>
            <person name="Wang J."/>
            <person name="Ping S."/>
            <person name="Lin M."/>
        </authorList>
    </citation>
    <scope>NUCLEOTIDE SEQUENCE [LARGE SCALE GENOMIC DNA]</scope>
    <source>
        <strain evidence="2">ATCC 17588 / DSM 5190 / CCUG 11256 / JCM 5965 / LMG 11199 / NCIMB 11358 / Stanier 221</strain>
    </source>
</reference>
<sequence>MSKSYCNTPINYFLYTTEKTSVKPTCHAKADIGSLIEDEANMA</sequence>
<dbReference type="AlphaFoldDB" id="F8GZP9"/>
<accession>F8GZP9</accession>
<evidence type="ECO:0000313" key="1">
    <source>
        <dbReference type="EMBL" id="AEJ06693.1"/>
    </source>
</evidence>